<evidence type="ECO:0000259" key="1">
    <source>
        <dbReference type="PROSITE" id="PS50888"/>
    </source>
</evidence>
<dbReference type="Pfam" id="PF00010">
    <property type="entry name" value="HLH"/>
    <property type="match status" value="1"/>
</dbReference>
<proteinExistence type="predicted"/>
<dbReference type="AlphaFoldDB" id="A0A564YAJ8"/>
<evidence type="ECO:0000313" key="3">
    <source>
        <dbReference type="Proteomes" id="UP000321570"/>
    </source>
</evidence>
<dbReference type="Gene3D" id="4.10.280.10">
    <property type="entry name" value="Helix-loop-helix DNA-binding domain"/>
    <property type="match status" value="1"/>
</dbReference>
<accession>A0A564YAJ8</accession>
<dbReference type="EMBL" id="CABIJS010000119">
    <property type="protein sequence ID" value="VUZ43788.1"/>
    <property type="molecule type" value="Genomic_DNA"/>
</dbReference>
<keyword evidence="3" id="KW-1185">Reference proteome</keyword>
<dbReference type="Proteomes" id="UP000321570">
    <property type="component" value="Unassembled WGS sequence"/>
</dbReference>
<sequence>MADLTELYSCLPTLLPFAKTVRRGRRRRIAYVSAEEEKAMRRGVQRVRDKAYNDSLNEAIKSLGLILPNIPPNASKKRIIRSAIDHIIELEKLVGCKVG</sequence>
<dbReference type="GO" id="GO:0046983">
    <property type="term" value="F:protein dimerization activity"/>
    <property type="evidence" value="ECO:0007669"/>
    <property type="project" value="InterPro"/>
</dbReference>
<feature type="domain" description="BHLH" evidence="1">
    <location>
        <begin position="40"/>
        <end position="90"/>
    </location>
</feature>
<dbReference type="InterPro" id="IPR036638">
    <property type="entry name" value="HLH_DNA-bd_sf"/>
</dbReference>
<reference evidence="2 3" key="1">
    <citation type="submission" date="2019-07" db="EMBL/GenBank/DDBJ databases">
        <authorList>
            <person name="Jastrzebski P J."/>
            <person name="Paukszto L."/>
            <person name="Jastrzebski P J."/>
        </authorList>
    </citation>
    <scope>NUCLEOTIDE SEQUENCE [LARGE SCALE GENOMIC DNA]</scope>
    <source>
        <strain evidence="2 3">WMS-il1</strain>
    </source>
</reference>
<organism evidence="2 3">
    <name type="scientific">Hymenolepis diminuta</name>
    <name type="common">Rat tapeworm</name>
    <dbReference type="NCBI Taxonomy" id="6216"/>
    <lineage>
        <taxon>Eukaryota</taxon>
        <taxon>Metazoa</taxon>
        <taxon>Spiralia</taxon>
        <taxon>Lophotrochozoa</taxon>
        <taxon>Platyhelminthes</taxon>
        <taxon>Cestoda</taxon>
        <taxon>Eucestoda</taxon>
        <taxon>Cyclophyllidea</taxon>
        <taxon>Hymenolepididae</taxon>
        <taxon>Hymenolepis</taxon>
    </lineage>
</organism>
<gene>
    <name evidence="2" type="ORF">WMSIL1_LOCUS4134</name>
</gene>
<protein>
    <recommendedName>
        <fullName evidence="1">BHLH domain-containing protein</fullName>
    </recommendedName>
</protein>
<evidence type="ECO:0000313" key="2">
    <source>
        <dbReference type="EMBL" id="VUZ43788.1"/>
    </source>
</evidence>
<name>A0A564YAJ8_HYMDI</name>
<dbReference type="SUPFAM" id="SSF47459">
    <property type="entry name" value="HLH, helix-loop-helix DNA-binding domain"/>
    <property type="match status" value="1"/>
</dbReference>
<dbReference type="PROSITE" id="PS50888">
    <property type="entry name" value="BHLH"/>
    <property type="match status" value="1"/>
</dbReference>
<dbReference type="InterPro" id="IPR011598">
    <property type="entry name" value="bHLH_dom"/>
</dbReference>